<dbReference type="Gene3D" id="3.90.550.10">
    <property type="entry name" value="Spore Coat Polysaccharide Biosynthesis Protein SpsA, Chain A"/>
    <property type="match status" value="1"/>
</dbReference>
<feature type="transmembrane region" description="Helical" evidence="14">
    <location>
        <begin position="658"/>
        <end position="687"/>
    </location>
</feature>
<dbReference type="CDD" id="cd10747">
    <property type="entry name" value="DnaJ_C"/>
    <property type="match status" value="1"/>
</dbReference>
<dbReference type="PRINTS" id="PR00625">
    <property type="entry name" value="JDOMAIN"/>
</dbReference>
<keyword evidence="6" id="KW-0735">Signal-anchor</keyword>
<dbReference type="SMART" id="SM00271">
    <property type="entry name" value="DnaJ"/>
    <property type="match status" value="1"/>
</dbReference>
<keyword evidence="5" id="KW-0732">Signal</keyword>
<dbReference type="Gene3D" id="2.60.260.20">
    <property type="entry name" value="Urease metallochaperone UreE, N-terminal domain"/>
    <property type="match status" value="2"/>
</dbReference>
<feature type="domain" description="J" evidence="15">
    <location>
        <begin position="78"/>
        <end position="143"/>
    </location>
</feature>
<dbReference type="Proteomes" id="UP000030758">
    <property type="component" value="Unassembled WGS sequence"/>
</dbReference>
<dbReference type="InterPro" id="IPR018253">
    <property type="entry name" value="DnaJ_domain_CS"/>
</dbReference>
<dbReference type="EMBL" id="KL367494">
    <property type="protein sequence ID" value="KFD69594.1"/>
    <property type="molecule type" value="Genomic_DNA"/>
</dbReference>
<dbReference type="InterPro" id="IPR002939">
    <property type="entry name" value="DnaJ_C"/>
</dbReference>
<dbReference type="InterPro" id="IPR008971">
    <property type="entry name" value="HSP40/DnaJ_pept-bd"/>
</dbReference>
<evidence type="ECO:0000313" key="16">
    <source>
        <dbReference type="EMBL" id="KFD69594.1"/>
    </source>
</evidence>
<dbReference type="GO" id="GO:0008376">
    <property type="term" value="F:acetylgalactosaminyltransferase activity"/>
    <property type="evidence" value="ECO:0007669"/>
    <property type="project" value="InterPro"/>
</dbReference>
<dbReference type="FunFam" id="3.90.550.50:FF:000004">
    <property type="entry name" value="Hexosyltransferase"/>
    <property type="match status" value="1"/>
</dbReference>
<organism evidence="16">
    <name type="scientific">Trichuris suis</name>
    <name type="common">pig whipworm</name>
    <dbReference type="NCBI Taxonomy" id="68888"/>
    <lineage>
        <taxon>Eukaryota</taxon>
        <taxon>Metazoa</taxon>
        <taxon>Ecdysozoa</taxon>
        <taxon>Nematoda</taxon>
        <taxon>Enoplea</taxon>
        <taxon>Dorylaimia</taxon>
        <taxon>Trichinellida</taxon>
        <taxon>Trichuridae</taxon>
        <taxon>Trichuris</taxon>
    </lineage>
</organism>
<name>A0A085NJE8_9BILA</name>
<evidence type="ECO:0000256" key="6">
    <source>
        <dbReference type="ARBA" id="ARBA00022968"/>
    </source>
</evidence>
<accession>A0A085NJE8</accession>
<feature type="transmembrane region" description="Helical" evidence="14">
    <location>
        <begin position="618"/>
        <end position="638"/>
    </location>
</feature>
<dbReference type="InterPro" id="IPR036869">
    <property type="entry name" value="J_dom_sf"/>
</dbReference>
<keyword evidence="10" id="KW-0325">Glycoprotein</keyword>
<evidence type="ECO:0000256" key="2">
    <source>
        <dbReference type="ARBA" id="ARBA00009239"/>
    </source>
</evidence>
<dbReference type="Pfam" id="PF05679">
    <property type="entry name" value="CHGN"/>
    <property type="match status" value="1"/>
</dbReference>
<dbReference type="Pfam" id="PF00226">
    <property type="entry name" value="DnaJ"/>
    <property type="match status" value="1"/>
</dbReference>
<dbReference type="CDD" id="cd06257">
    <property type="entry name" value="DnaJ"/>
    <property type="match status" value="1"/>
</dbReference>
<dbReference type="Pfam" id="PF01556">
    <property type="entry name" value="DnaJ_C"/>
    <property type="match status" value="1"/>
</dbReference>
<dbReference type="GO" id="GO:0051787">
    <property type="term" value="F:misfolded protein binding"/>
    <property type="evidence" value="ECO:0007669"/>
    <property type="project" value="TreeGrafter"/>
</dbReference>
<comment type="similarity">
    <text evidence="2">Belongs to the chondroitin N-acetylgalactosaminyltransferase family.</text>
</comment>
<keyword evidence="4 14" id="KW-0812">Transmembrane</keyword>
<reference evidence="16" key="1">
    <citation type="journal article" date="2014" name="Nat. Genet.">
        <title>Genome and transcriptome of the porcine whipworm Trichuris suis.</title>
        <authorList>
            <person name="Jex A.R."/>
            <person name="Nejsum P."/>
            <person name="Schwarz E.M."/>
            <person name="Hu L."/>
            <person name="Young N.D."/>
            <person name="Hall R.S."/>
            <person name="Korhonen P.K."/>
            <person name="Liao S."/>
            <person name="Thamsborg S."/>
            <person name="Xia J."/>
            <person name="Xu P."/>
            <person name="Wang S."/>
            <person name="Scheerlinck J.P."/>
            <person name="Hofmann A."/>
            <person name="Sternberg P.W."/>
            <person name="Wang J."/>
            <person name="Gasser R.B."/>
        </authorList>
    </citation>
    <scope>NUCLEOTIDE SEQUENCE [LARGE SCALE GENOMIC DNA]</scope>
    <source>
        <strain evidence="16">DCEP-RM93F</strain>
    </source>
</reference>
<dbReference type="GO" id="GO:0005783">
    <property type="term" value="C:endoplasmic reticulum"/>
    <property type="evidence" value="ECO:0007669"/>
    <property type="project" value="TreeGrafter"/>
</dbReference>
<evidence type="ECO:0000256" key="9">
    <source>
        <dbReference type="ARBA" id="ARBA00023136"/>
    </source>
</evidence>
<keyword evidence="8" id="KW-0333">Golgi apparatus</keyword>
<dbReference type="Gene3D" id="3.90.550.50">
    <property type="match status" value="1"/>
</dbReference>
<evidence type="ECO:0000256" key="4">
    <source>
        <dbReference type="ARBA" id="ARBA00022692"/>
    </source>
</evidence>
<dbReference type="GO" id="GO:0032580">
    <property type="term" value="C:Golgi cisterna membrane"/>
    <property type="evidence" value="ECO:0007669"/>
    <property type="project" value="UniProtKB-SubCell"/>
</dbReference>
<comment type="subcellular location">
    <subcellularLocation>
        <location evidence="1">Golgi apparatus</location>
        <location evidence="1">Golgi stack membrane</location>
        <topology evidence="1">Single-pass type II membrane protein</topology>
    </subcellularLocation>
</comment>
<dbReference type="GO" id="GO:0051082">
    <property type="term" value="F:unfolded protein binding"/>
    <property type="evidence" value="ECO:0007669"/>
    <property type="project" value="InterPro"/>
</dbReference>
<feature type="transmembrane region" description="Helical" evidence="14">
    <location>
        <begin position="584"/>
        <end position="606"/>
    </location>
</feature>
<dbReference type="InterPro" id="IPR029044">
    <property type="entry name" value="Nucleotide-diphossugar_trans"/>
</dbReference>
<dbReference type="PROSITE" id="PS00636">
    <property type="entry name" value="DNAJ_1"/>
    <property type="match status" value="1"/>
</dbReference>
<dbReference type="EC" id="2.4.1.226" evidence="11"/>
<dbReference type="InterPro" id="IPR008428">
    <property type="entry name" value="Chond_GalNAc"/>
</dbReference>
<feature type="transmembrane region" description="Helical" evidence="14">
    <location>
        <begin position="545"/>
        <end position="572"/>
    </location>
</feature>
<evidence type="ECO:0000256" key="12">
    <source>
        <dbReference type="ARBA" id="ARBA00069674"/>
    </source>
</evidence>
<keyword evidence="7 14" id="KW-1133">Transmembrane helix</keyword>
<evidence type="ECO:0000256" key="3">
    <source>
        <dbReference type="ARBA" id="ARBA00022679"/>
    </source>
</evidence>
<dbReference type="SUPFAM" id="SSF53448">
    <property type="entry name" value="Nucleotide-diphospho-sugar transferases"/>
    <property type="match status" value="1"/>
</dbReference>
<evidence type="ECO:0000256" key="7">
    <source>
        <dbReference type="ARBA" id="ARBA00022989"/>
    </source>
</evidence>
<gene>
    <name evidence="16" type="ORF">M514_01959</name>
</gene>
<sequence>MRQHDLRQWRGSQEVYCNLNLLIILLSHVSVKGPTESGPVFVKRLQCEFLDFGSMRLANFASLLQLAVYLTVAEAGRDFYRILGVPRSATLHQIKKAYRKLAKELHPDKHKDDVLATEKFQDLSAAYEVLSNDNKRRVYDQGGEEAVQEMGDISGDHNAQFSSFFGDFFTFHQSGHGNKDVPRGDDVVVDLWVTLEELYNGEFVEVVLNKAVAKPVPGYRRCNCRQSLQAIQVGPGQYQMLQKDVCDDCPNVKLVSEERVFEVEVEVGMPEGMEQTFHGEGEVNIDGEPGDLRFKVHSMRHPVFQRQGDDLYTNVTISLLDALNGFNMTLTHLDGHQVHINRDKVTWPGARMRKPNEGSLIRASPWPTNHPLLIHQYYVVSRWHISREHMSMLFQVWHITACSVPSRRNSCSLQVQERSLWIRVVEKIGSTPSFERNRVLRTNAHSDSSFQPESTAQHFLSYQEEDQLILRQCGGGLAVVSLPIDQLTMSNLFSKGGRVIKRIRHIVAIKYVAILFLLVGRVTAKFNEMVPTTFDAPHLLKEAKLFNRVSLLVATYLTTGLQFAFAFSFIVIGARLQASTPKPLSYGSIVIGLVTCGSAVLLLVGVYRSMLKLALQNLVILAVDIVFLVAVFLLAIIATCELHSFLDRVTSEGYKQSIALLIVYCEKAAVFASINTAVFVFNFIIVLRVFMVLRDARKTTESSLMATIPAPPICQAVGSPCSYPIYKYDDQPSTSRPVEDPGLLQTGYDFDHYKCLTQLPKVGLFAQVTYRLVLWLGPRLVSEKFTCTTPEGVNYSDKASHSFARKSIFNLHSAELFRVDVLHNENRAVASRPNKTFACCTVVHLKQILKQCFWKKCTRGGELRRSIKRLLIHSQQNHLMHFECNVFRKGMLVHIYANGSACKQQQPLEDVMAYRSCTSDNTPKGKEERSCRYWKRNFEQLPVGWERRYSHWSTMKRIRSTQLWTIESDRTVVVLRVLACVYRLGVIQVCQDHAMRTQQYDSSWDRTLRLYSRASIRHWALFTVGVLFGYFFTICMHLSPQLLLCTPEANYHTPSVKLWSHRLKLPDGAKSRRLLFVGVMTAQKYLDSRAEAIMKTWGSKLGDSLVFFVGENATCASASLPLVRLKGVDDTYPPQKKSMHMIRYMYMHYGSQFEWFLRADDDVFVRVERLEQLLRSLDAGRPLMLGQAGFGKPEEHGKLGLSDGEPYCMGGTGIVLSRETLRLTAPYVHLCLPLVSSNHEDVELNRCVQRFAGVKCTWSYEMQSLFYNNYSGSQAFTGDFNVPEVQHAIVLHPLKEPAVMHAMYRHFKRQEMADLYDRIQLLLHNGEWNLLASHFTGQTFPKSASLLEPRCSSATAMNVWRFFQTPFAYCSGASECPRHRMKSRQMYAVRNIAYEIIDMMNKYGRQRGRMVEYQSTLYGYWRVEPTIGTDYILDLLLMYKRLKGKRTSMLVRRHVYLRQFFLPLQATDAMDTSHSADADSVNLVTVHVIVPLHKRLTSLQRFVAHFEKHCLRNGEKVSLIVVLFPSDDSESDFQIAQTLRNLETVYQKQSNISLVVLEKQPFNRAFALSRGAELCPVGSLMFFADVDMLFTQQLLHRIRLNTIKNRQVFFPVVFSEYKPASNGQNHFNHFYTNGHFRYFGFGLVSLYREDFDAVGGMNTKIRGWGLEDVDLFEKCLNNPTISIFRAPEPDLIHVYHDVTCDSNLPPLQLRMCKGRKADGYLSKQRLAEIVGPMLRNETKDAAA</sequence>
<dbReference type="Gene3D" id="1.10.287.110">
    <property type="entry name" value="DnaJ domain"/>
    <property type="match status" value="1"/>
</dbReference>
<feature type="transmembrane region" description="Helical" evidence="14">
    <location>
        <begin position="1019"/>
        <end position="1039"/>
    </location>
</feature>
<proteinExistence type="inferred from homology"/>
<dbReference type="FunFam" id="2.60.260.20:FF:000013">
    <property type="entry name" value="DnaJ subfamily B member 11"/>
    <property type="match status" value="1"/>
</dbReference>
<dbReference type="PANTHER" id="PTHR44298">
    <property type="entry name" value="DNAJ HOMOLOG SUBFAMILY B MEMBER 11"/>
    <property type="match status" value="1"/>
</dbReference>
<dbReference type="SUPFAM" id="SSF49493">
    <property type="entry name" value="HSP40/DnaJ peptide-binding domain"/>
    <property type="match status" value="2"/>
</dbReference>
<dbReference type="InterPro" id="IPR001623">
    <property type="entry name" value="DnaJ_domain"/>
</dbReference>
<evidence type="ECO:0000256" key="11">
    <source>
        <dbReference type="ARBA" id="ARBA00066811"/>
    </source>
</evidence>
<dbReference type="SUPFAM" id="SSF46565">
    <property type="entry name" value="Chaperone J-domain"/>
    <property type="match status" value="1"/>
</dbReference>
<feature type="transmembrane region" description="Helical" evidence="14">
    <location>
        <begin position="503"/>
        <end position="524"/>
    </location>
</feature>
<keyword evidence="3" id="KW-0808">Transferase</keyword>
<dbReference type="PANTHER" id="PTHR44298:SF1">
    <property type="entry name" value="DNAJ HOMOLOG SUBFAMILY B MEMBER 11"/>
    <property type="match status" value="1"/>
</dbReference>
<evidence type="ECO:0000256" key="14">
    <source>
        <dbReference type="SAM" id="Phobius"/>
    </source>
</evidence>
<evidence type="ECO:0000256" key="13">
    <source>
        <dbReference type="ARBA" id="ARBA00077014"/>
    </source>
</evidence>
<evidence type="ECO:0000256" key="8">
    <source>
        <dbReference type="ARBA" id="ARBA00023034"/>
    </source>
</evidence>
<evidence type="ECO:0000256" key="10">
    <source>
        <dbReference type="ARBA" id="ARBA00023180"/>
    </source>
</evidence>
<dbReference type="GO" id="GO:0050510">
    <property type="term" value="F:N-acetylgalactosaminyl-proteoglycan 3-beta-glucuronosyltransferase activity"/>
    <property type="evidence" value="ECO:0007669"/>
    <property type="project" value="UniProtKB-EC"/>
</dbReference>
<evidence type="ECO:0000256" key="1">
    <source>
        <dbReference type="ARBA" id="ARBA00004447"/>
    </source>
</evidence>
<keyword evidence="9 14" id="KW-0472">Membrane</keyword>
<dbReference type="InterPro" id="IPR051736">
    <property type="entry name" value="DnaJ-B11-like"/>
</dbReference>
<dbReference type="GO" id="GO:0006457">
    <property type="term" value="P:protein folding"/>
    <property type="evidence" value="ECO:0007669"/>
    <property type="project" value="InterPro"/>
</dbReference>
<dbReference type="PROSITE" id="PS50076">
    <property type="entry name" value="DNAJ_2"/>
    <property type="match status" value="1"/>
</dbReference>
<evidence type="ECO:0000256" key="5">
    <source>
        <dbReference type="ARBA" id="ARBA00022729"/>
    </source>
</evidence>
<protein>
    <recommendedName>
        <fullName evidence="12">DnaJ homolog dnj-20</fullName>
        <ecNumber evidence="11">2.4.1.226</ecNumber>
    </recommendedName>
    <alternativeName>
        <fullName evidence="13">DnaJ domain protein 20</fullName>
    </alternativeName>
</protein>
<evidence type="ECO:0000259" key="15">
    <source>
        <dbReference type="PROSITE" id="PS50076"/>
    </source>
</evidence>